<evidence type="ECO:0000256" key="1">
    <source>
        <dbReference type="ARBA" id="ARBA00000077"/>
    </source>
</evidence>
<dbReference type="PANTHER" id="PTHR10642">
    <property type="entry name" value="RIBONUCLEASE H1"/>
    <property type="match status" value="1"/>
</dbReference>
<evidence type="ECO:0000256" key="7">
    <source>
        <dbReference type="ARBA" id="ARBA00022759"/>
    </source>
</evidence>
<dbReference type="NCBIfam" id="NF001236">
    <property type="entry name" value="PRK00203.1"/>
    <property type="match status" value="1"/>
</dbReference>
<keyword evidence="9 10" id="KW-0460">Magnesium</keyword>
<name>A0A368BNH2_9GAMM</name>
<evidence type="ECO:0000256" key="6">
    <source>
        <dbReference type="ARBA" id="ARBA00022723"/>
    </source>
</evidence>
<evidence type="ECO:0000259" key="12">
    <source>
        <dbReference type="PROSITE" id="PS50879"/>
    </source>
</evidence>
<evidence type="ECO:0000256" key="2">
    <source>
        <dbReference type="ARBA" id="ARBA00005300"/>
    </source>
</evidence>
<comment type="subunit">
    <text evidence="3 10">Monomer.</text>
</comment>
<dbReference type="HAMAP" id="MF_00042">
    <property type="entry name" value="RNase_H"/>
    <property type="match status" value="1"/>
</dbReference>
<evidence type="ECO:0000256" key="10">
    <source>
        <dbReference type="HAMAP-Rule" id="MF_00042"/>
    </source>
</evidence>
<comment type="caution">
    <text evidence="13">The sequence shown here is derived from an EMBL/GenBank/DDBJ whole genome shotgun (WGS) entry which is preliminary data.</text>
</comment>
<keyword evidence="8 10" id="KW-0378">Hydrolase</keyword>
<dbReference type="EMBL" id="QOPD01000003">
    <property type="protein sequence ID" value="RCL38417.1"/>
    <property type="molecule type" value="Genomic_DNA"/>
</dbReference>
<protein>
    <recommendedName>
        <fullName evidence="4 10">Ribonuclease H</fullName>
        <shortName evidence="10">RNase H</shortName>
        <ecNumber evidence="4 10">3.1.26.4</ecNumber>
    </recommendedName>
</protein>
<evidence type="ECO:0000256" key="9">
    <source>
        <dbReference type="ARBA" id="ARBA00022842"/>
    </source>
</evidence>
<dbReference type="EC" id="3.1.26.4" evidence="4 10"/>
<dbReference type="Gene3D" id="3.30.420.10">
    <property type="entry name" value="Ribonuclease H-like superfamily/Ribonuclease H"/>
    <property type="match status" value="1"/>
</dbReference>
<feature type="binding site" evidence="10">
    <location>
        <position position="8"/>
    </location>
    <ligand>
        <name>Mg(2+)</name>
        <dbReference type="ChEBI" id="CHEBI:18420"/>
        <label>2</label>
    </ligand>
</feature>
<dbReference type="GO" id="GO:0000287">
    <property type="term" value="F:magnesium ion binding"/>
    <property type="evidence" value="ECO:0007669"/>
    <property type="project" value="UniProtKB-UniRule"/>
</dbReference>
<dbReference type="SUPFAM" id="SSF53098">
    <property type="entry name" value="Ribonuclease H-like"/>
    <property type="match status" value="1"/>
</dbReference>
<evidence type="ECO:0000256" key="8">
    <source>
        <dbReference type="ARBA" id="ARBA00022801"/>
    </source>
</evidence>
<dbReference type="InterPro" id="IPR050092">
    <property type="entry name" value="RNase_H"/>
</dbReference>
<keyword evidence="10" id="KW-0963">Cytoplasm</keyword>
<keyword evidence="7 10" id="KW-0255">Endonuclease</keyword>
<evidence type="ECO:0000313" key="14">
    <source>
        <dbReference type="Proteomes" id="UP000252147"/>
    </source>
</evidence>
<evidence type="ECO:0000313" key="13">
    <source>
        <dbReference type="EMBL" id="RCL38417.1"/>
    </source>
</evidence>
<dbReference type="PANTHER" id="PTHR10642:SF26">
    <property type="entry name" value="RIBONUCLEASE H1"/>
    <property type="match status" value="1"/>
</dbReference>
<comment type="catalytic activity">
    <reaction evidence="1 10">
        <text>Endonucleolytic cleavage to 5'-phosphomonoester.</text>
        <dbReference type="EC" id="3.1.26.4"/>
    </reaction>
</comment>
<evidence type="ECO:0000256" key="11">
    <source>
        <dbReference type="SAM" id="MobiDB-lite"/>
    </source>
</evidence>
<dbReference type="PROSITE" id="PS50879">
    <property type="entry name" value="RNASE_H_1"/>
    <property type="match status" value="1"/>
</dbReference>
<feature type="region of interest" description="Disordered" evidence="11">
    <location>
        <begin position="121"/>
        <end position="144"/>
    </location>
</feature>
<feature type="binding site" evidence="10">
    <location>
        <position position="46"/>
    </location>
    <ligand>
        <name>Mg(2+)</name>
        <dbReference type="ChEBI" id="CHEBI:18420"/>
        <label>1</label>
    </ligand>
</feature>
<feature type="binding site" evidence="10">
    <location>
        <position position="8"/>
    </location>
    <ligand>
        <name>Mg(2+)</name>
        <dbReference type="ChEBI" id="CHEBI:18420"/>
        <label>1</label>
    </ligand>
</feature>
<keyword evidence="5 10" id="KW-0540">Nuclease</keyword>
<evidence type="ECO:0000256" key="4">
    <source>
        <dbReference type="ARBA" id="ARBA00012180"/>
    </source>
</evidence>
<dbReference type="Pfam" id="PF00075">
    <property type="entry name" value="RNase_H"/>
    <property type="match status" value="1"/>
</dbReference>
<comment type="subcellular location">
    <subcellularLocation>
        <location evidence="10">Cytoplasm</location>
    </subcellularLocation>
</comment>
<feature type="domain" description="RNase H type-1" evidence="12">
    <location>
        <begin position="1"/>
        <end position="141"/>
    </location>
</feature>
<accession>A0A368BNH2</accession>
<organism evidence="13 14">
    <name type="scientific">SAR86 cluster bacterium</name>
    <dbReference type="NCBI Taxonomy" id="2030880"/>
    <lineage>
        <taxon>Bacteria</taxon>
        <taxon>Pseudomonadati</taxon>
        <taxon>Pseudomonadota</taxon>
        <taxon>Gammaproteobacteria</taxon>
        <taxon>SAR86 cluster</taxon>
    </lineage>
</organism>
<keyword evidence="6 10" id="KW-0479">Metal-binding</keyword>
<dbReference type="InterPro" id="IPR022892">
    <property type="entry name" value="RNaseHI"/>
</dbReference>
<evidence type="ECO:0000256" key="3">
    <source>
        <dbReference type="ARBA" id="ARBA00011245"/>
    </source>
</evidence>
<reference evidence="13 14" key="1">
    <citation type="journal article" date="2018" name="Microbiome">
        <title>Fine metagenomic profile of the Mediterranean stratified and mixed water columns revealed by assembly and recruitment.</title>
        <authorList>
            <person name="Haro-Moreno J.M."/>
            <person name="Lopez-Perez M."/>
            <person name="De La Torre J.R."/>
            <person name="Picazo A."/>
            <person name="Camacho A."/>
            <person name="Rodriguez-Valera F."/>
        </authorList>
    </citation>
    <scope>NUCLEOTIDE SEQUENCE [LARGE SCALE GENOMIC DNA]</scope>
    <source>
        <strain evidence="13">MED-G83</strain>
    </source>
</reference>
<dbReference type="GO" id="GO:0005737">
    <property type="term" value="C:cytoplasm"/>
    <property type="evidence" value="ECO:0007669"/>
    <property type="project" value="UniProtKB-SubCell"/>
</dbReference>
<evidence type="ECO:0000256" key="5">
    <source>
        <dbReference type="ARBA" id="ARBA00022722"/>
    </source>
</evidence>
<dbReference type="GO" id="GO:0004523">
    <property type="term" value="F:RNA-DNA hybrid ribonuclease activity"/>
    <property type="evidence" value="ECO:0007669"/>
    <property type="project" value="UniProtKB-UniRule"/>
</dbReference>
<dbReference type="GO" id="GO:0003676">
    <property type="term" value="F:nucleic acid binding"/>
    <property type="evidence" value="ECO:0007669"/>
    <property type="project" value="InterPro"/>
</dbReference>
<dbReference type="InterPro" id="IPR002156">
    <property type="entry name" value="RNaseH_domain"/>
</dbReference>
<dbReference type="InterPro" id="IPR012337">
    <property type="entry name" value="RNaseH-like_sf"/>
</dbReference>
<dbReference type="AlphaFoldDB" id="A0A368BNH2"/>
<gene>
    <name evidence="10" type="primary">rnhA</name>
    <name evidence="13" type="ORF">DBW97_02635</name>
</gene>
<dbReference type="Proteomes" id="UP000252147">
    <property type="component" value="Unassembled WGS sequence"/>
</dbReference>
<comment type="function">
    <text evidence="10">Endonuclease that specifically degrades the RNA of RNA-DNA hybrids.</text>
</comment>
<feature type="binding site" evidence="10">
    <location>
        <position position="69"/>
    </location>
    <ligand>
        <name>Mg(2+)</name>
        <dbReference type="ChEBI" id="CHEBI:18420"/>
        <label>1</label>
    </ligand>
</feature>
<dbReference type="CDD" id="cd09278">
    <property type="entry name" value="RNase_HI_prokaryote_like"/>
    <property type="match status" value="1"/>
</dbReference>
<comment type="cofactor">
    <cofactor evidence="10">
        <name>Mg(2+)</name>
        <dbReference type="ChEBI" id="CHEBI:18420"/>
    </cofactor>
    <text evidence="10">Binds 1 Mg(2+) ion per subunit. May bind a second metal ion at a regulatory site, or after substrate binding.</text>
</comment>
<dbReference type="InterPro" id="IPR036397">
    <property type="entry name" value="RNaseH_sf"/>
</dbReference>
<sequence>MNIKVYTDGACRRNPGPGGWGVYIINGNQTEELYAGDPSTTNNKMEMQAAISALMHLKNTNSSIELYTDSNYLRQGITEWIYNWKKNNWRTSSKKPVANRELWIELDKLNSQMNVNWNWVKGHAGDPGNEKADELANKGADSVS</sequence>
<dbReference type="GO" id="GO:0043137">
    <property type="term" value="P:DNA replication, removal of RNA primer"/>
    <property type="evidence" value="ECO:0007669"/>
    <property type="project" value="TreeGrafter"/>
</dbReference>
<comment type="similarity">
    <text evidence="2 10">Belongs to the RNase H family.</text>
</comment>
<proteinExistence type="inferred from homology"/>
<feature type="binding site" evidence="10">
    <location>
        <position position="133"/>
    </location>
    <ligand>
        <name>Mg(2+)</name>
        <dbReference type="ChEBI" id="CHEBI:18420"/>
        <label>2</label>
    </ligand>
</feature>